<evidence type="ECO:0000256" key="7">
    <source>
        <dbReference type="ARBA" id="ARBA00023128"/>
    </source>
</evidence>
<dbReference type="GO" id="GO:0005742">
    <property type="term" value="C:mitochondrial outer membrane translocase complex"/>
    <property type="evidence" value="ECO:0007669"/>
    <property type="project" value="EnsemblFungi"/>
</dbReference>
<gene>
    <name evidence="11 12" type="ordered locus">CAGL0D04834g</name>
</gene>
<dbReference type="GO" id="GO:0008320">
    <property type="term" value="F:protein transmembrane transporter activity"/>
    <property type="evidence" value="ECO:0007669"/>
    <property type="project" value="EnsemblFungi"/>
</dbReference>
<accession>B4UMZ0</accession>
<dbReference type="InterPro" id="IPR019603">
    <property type="entry name" value="Tom5"/>
</dbReference>
<organism evidence="12 13">
    <name type="scientific">Candida glabrata (strain ATCC 2001 / BCRC 20586 / JCM 3761 / NBRC 0622 / NRRL Y-65 / CBS 138)</name>
    <name type="common">Yeast</name>
    <name type="synonym">Nakaseomyces glabratus</name>
    <dbReference type="NCBI Taxonomy" id="284593"/>
    <lineage>
        <taxon>Eukaryota</taxon>
        <taxon>Fungi</taxon>
        <taxon>Dikarya</taxon>
        <taxon>Ascomycota</taxon>
        <taxon>Saccharomycotina</taxon>
        <taxon>Saccharomycetes</taxon>
        <taxon>Saccharomycetales</taxon>
        <taxon>Saccharomycetaceae</taxon>
        <taxon>Nakaseomyces</taxon>
    </lineage>
</organism>
<dbReference type="HOGENOM" id="CLU_209440_1_1_1"/>
<dbReference type="InParanoid" id="B4UMZ0"/>
<dbReference type="AlphaFoldDB" id="B4UMZ0"/>
<evidence type="ECO:0000256" key="8">
    <source>
        <dbReference type="ARBA" id="ARBA00023136"/>
    </source>
</evidence>
<evidence type="ECO:0000256" key="5">
    <source>
        <dbReference type="ARBA" id="ARBA00022927"/>
    </source>
</evidence>
<evidence type="ECO:0000256" key="4">
    <source>
        <dbReference type="ARBA" id="ARBA00022787"/>
    </source>
</evidence>
<dbReference type="VEuPathDB" id="FungiDB:CAGL0D04834g"/>
<dbReference type="Proteomes" id="UP000002428">
    <property type="component" value="Chromosome D"/>
</dbReference>
<dbReference type="GO" id="GO:0070096">
    <property type="term" value="P:mitochondrial outer membrane translocase complex assembly"/>
    <property type="evidence" value="ECO:0007669"/>
    <property type="project" value="EnsemblFungi"/>
</dbReference>
<dbReference type="FunCoup" id="B4UMZ0">
    <property type="interactions" value="38"/>
</dbReference>
<comment type="similarity">
    <text evidence="9">Belongs to the Tom5 family.</text>
</comment>
<dbReference type="CGD" id="CAL0127997">
    <property type="gene designation" value="CAGL0D04834g"/>
</dbReference>
<keyword evidence="3 10" id="KW-0812">Transmembrane</keyword>
<sequence>MFNMGQGESEEEKKLHQQRTQQTLVNATCVAALLWVSPMVWNFVKRQWK</sequence>
<protein>
    <recommendedName>
        <fullName evidence="14">Mitochondrial import receptor subunit TOM5</fullName>
    </recommendedName>
</protein>
<evidence type="ECO:0000256" key="2">
    <source>
        <dbReference type="ARBA" id="ARBA00022448"/>
    </source>
</evidence>
<keyword evidence="5" id="KW-0653">Protein transport</keyword>
<evidence type="ECO:0000313" key="13">
    <source>
        <dbReference type="Proteomes" id="UP000002428"/>
    </source>
</evidence>
<keyword evidence="8 10" id="KW-0472">Membrane</keyword>
<proteinExistence type="inferred from homology"/>
<dbReference type="KEGG" id="cgr:9487979"/>
<evidence type="ECO:0000313" key="11">
    <source>
        <dbReference type="CGD" id="CAL0127997"/>
    </source>
</evidence>
<evidence type="ECO:0000256" key="9">
    <source>
        <dbReference type="ARBA" id="ARBA00025716"/>
    </source>
</evidence>
<evidence type="ECO:0000256" key="10">
    <source>
        <dbReference type="SAM" id="Phobius"/>
    </source>
</evidence>
<keyword evidence="2" id="KW-0813">Transport</keyword>
<dbReference type="GO" id="GO:0006626">
    <property type="term" value="P:protein targeting to mitochondrion"/>
    <property type="evidence" value="ECO:0007669"/>
    <property type="project" value="EnsemblFungi"/>
</dbReference>
<keyword evidence="13" id="KW-1185">Reference proteome</keyword>
<dbReference type="EMBL" id="CR380950">
    <property type="protein sequence ID" value="CAR58014.1"/>
    <property type="molecule type" value="Genomic_DNA"/>
</dbReference>
<evidence type="ECO:0000256" key="6">
    <source>
        <dbReference type="ARBA" id="ARBA00022989"/>
    </source>
</evidence>
<dbReference type="GO" id="GO:0045040">
    <property type="term" value="P:protein insertion into mitochondrial outer membrane"/>
    <property type="evidence" value="ECO:0007669"/>
    <property type="project" value="EnsemblFungi"/>
</dbReference>
<name>B4UMZ0_CANGA</name>
<evidence type="ECO:0008006" key="14">
    <source>
        <dbReference type="Google" id="ProtNLM"/>
    </source>
</evidence>
<keyword evidence="6 10" id="KW-1133">Transmembrane helix</keyword>
<keyword evidence="4" id="KW-1000">Mitochondrion outer membrane</keyword>
<reference evidence="12 13" key="1">
    <citation type="journal article" date="2004" name="Nature">
        <title>Genome evolution in yeasts.</title>
        <authorList>
            <consortium name="Genolevures"/>
            <person name="Dujon B."/>
            <person name="Sherman D."/>
            <person name="Fischer G."/>
            <person name="Durrens P."/>
            <person name="Casaregola S."/>
            <person name="Lafontaine I."/>
            <person name="de Montigny J."/>
            <person name="Marck C."/>
            <person name="Neuveglise C."/>
            <person name="Talla E."/>
            <person name="Goffard N."/>
            <person name="Frangeul L."/>
            <person name="Aigle M."/>
            <person name="Anthouard V."/>
            <person name="Babour A."/>
            <person name="Barbe V."/>
            <person name="Barnay S."/>
            <person name="Blanchin S."/>
            <person name="Beckerich J.M."/>
            <person name="Beyne E."/>
            <person name="Bleykasten C."/>
            <person name="Boisrame A."/>
            <person name="Boyer J."/>
            <person name="Cattolico L."/>
            <person name="Confanioleri F."/>
            <person name="de Daruvar A."/>
            <person name="Despons L."/>
            <person name="Fabre E."/>
            <person name="Fairhead C."/>
            <person name="Ferry-Dumazet H."/>
            <person name="Groppi A."/>
            <person name="Hantraye F."/>
            <person name="Hennequin C."/>
            <person name="Jauniaux N."/>
            <person name="Joyet P."/>
            <person name="Kachouri R."/>
            <person name="Kerrest A."/>
            <person name="Koszul R."/>
            <person name="Lemaire M."/>
            <person name="Lesur I."/>
            <person name="Ma L."/>
            <person name="Muller H."/>
            <person name="Nicaud J.M."/>
            <person name="Nikolski M."/>
            <person name="Oztas S."/>
            <person name="Ozier-Kalogeropoulos O."/>
            <person name="Pellenz S."/>
            <person name="Potier S."/>
            <person name="Richard G.F."/>
            <person name="Straub M.L."/>
            <person name="Suleau A."/>
            <person name="Swennene D."/>
            <person name="Tekaia F."/>
            <person name="Wesolowski-Louvel M."/>
            <person name="Westhof E."/>
            <person name="Wirth B."/>
            <person name="Zeniou-Meyer M."/>
            <person name="Zivanovic I."/>
            <person name="Bolotin-Fukuhara M."/>
            <person name="Thierry A."/>
            <person name="Bouchier C."/>
            <person name="Caudron B."/>
            <person name="Scarpelli C."/>
            <person name="Gaillardin C."/>
            <person name="Weissenbach J."/>
            <person name="Wincker P."/>
            <person name="Souciet J.L."/>
        </authorList>
    </citation>
    <scope>NUCLEOTIDE SEQUENCE [LARGE SCALE GENOMIC DNA]</scope>
    <source>
        <strain evidence="13">ATCC 2001 / BCRC 20586 / JCM 3761 / NBRC 0622 / NRRL Y-65 / CBS 138</strain>
    </source>
</reference>
<keyword evidence="7" id="KW-0496">Mitochondrion</keyword>
<evidence type="ECO:0000256" key="3">
    <source>
        <dbReference type="ARBA" id="ARBA00022692"/>
    </source>
</evidence>
<evidence type="ECO:0000256" key="1">
    <source>
        <dbReference type="ARBA" id="ARBA00004572"/>
    </source>
</evidence>
<evidence type="ECO:0000313" key="12">
    <source>
        <dbReference type="EMBL" id="CAR58014.1"/>
    </source>
</evidence>
<dbReference type="Pfam" id="PF10642">
    <property type="entry name" value="Tom5"/>
    <property type="match status" value="1"/>
</dbReference>
<feature type="transmembrane region" description="Helical" evidence="10">
    <location>
        <begin position="24"/>
        <end position="44"/>
    </location>
</feature>
<comment type="subcellular location">
    <subcellularLocation>
        <location evidence="1">Mitochondrion outer membrane</location>
        <topology evidence="1">Single-pass membrane protein</topology>
    </subcellularLocation>
</comment>